<keyword evidence="5" id="KW-0732">Signal</keyword>
<dbReference type="SUPFAM" id="SSF46626">
    <property type="entry name" value="Cytochrome c"/>
    <property type="match status" value="1"/>
</dbReference>
<dbReference type="InterPro" id="IPR015943">
    <property type="entry name" value="WD40/YVTN_repeat-like_dom_sf"/>
</dbReference>
<dbReference type="GO" id="GO:0009055">
    <property type="term" value="F:electron transfer activity"/>
    <property type="evidence" value="ECO:0007669"/>
    <property type="project" value="InterPro"/>
</dbReference>
<dbReference type="PROSITE" id="PS50082">
    <property type="entry name" value="WD_REPEATS_2"/>
    <property type="match status" value="2"/>
</dbReference>
<dbReference type="PANTHER" id="PTHR19848:SF8">
    <property type="entry name" value="F-BOX AND WD REPEAT DOMAIN CONTAINING 7"/>
    <property type="match status" value="1"/>
</dbReference>
<keyword evidence="8" id="KW-1185">Reference proteome</keyword>
<dbReference type="AlphaFoldDB" id="A0A517QJG2"/>
<evidence type="ECO:0000256" key="3">
    <source>
        <dbReference type="PROSITE-ProRule" id="PRU00221"/>
    </source>
</evidence>
<dbReference type="InterPro" id="IPR011429">
    <property type="entry name" value="Cyt_c_Planctomycete-type"/>
</dbReference>
<dbReference type="KEGG" id="tpol:Mal48_10150"/>
<feature type="domain" description="Cytochrome C Planctomycete-type" evidence="6">
    <location>
        <begin position="51"/>
        <end position="107"/>
    </location>
</feature>
<dbReference type="PROSITE" id="PS00678">
    <property type="entry name" value="WD_REPEATS_1"/>
    <property type="match status" value="1"/>
</dbReference>
<accession>A0A517QJG2</accession>
<feature type="signal peptide" evidence="5">
    <location>
        <begin position="1"/>
        <end position="21"/>
    </location>
</feature>
<dbReference type="PROSITE" id="PS50294">
    <property type="entry name" value="WD_REPEATS_REGION"/>
    <property type="match status" value="2"/>
</dbReference>
<keyword evidence="2" id="KW-0677">Repeat</keyword>
<dbReference type="CDD" id="cd00200">
    <property type="entry name" value="WD40"/>
    <property type="match status" value="1"/>
</dbReference>
<name>A0A517QJG2_9PLAN</name>
<dbReference type="RefSeq" id="WP_145196621.1">
    <property type="nucleotide sequence ID" value="NZ_CP036267.1"/>
</dbReference>
<dbReference type="GO" id="GO:0020037">
    <property type="term" value="F:heme binding"/>
    <property type="evidence" value="ECO:0007669"/>
    <property type="project" value="InterPro"/>
</dbReference>
<dbReference type="Proteomes" id="UP000315724">
    <property type="component" value="Chromosome"/>
</dbReference>
<reference evidence="7 8" key="1">
    <citation type="submission" date="2019-02" db="EMBL/GenBank/DDBJ databases">
        <title>Deep-cultivation of Planctomycetes and their phenomic and genomic characterization uncovers novel biology.</title>
        <authorList>
            <person name="Wiegand S."/>
            <person name="Jogler M."/>
            <person name="Boedeker C."/>
            <person name="Pinto D."/>
            <person name="Vollmers J."/>
            <person name="Rivas-Marin E."/>
            <person name="Kohn T."/>
            <person name="Peeters S.H."/>
            <person name="Heuer A."/>
            <person name="Rast P."/>
            <person name="Oberbeckmann S."/>
            <person name="Bunk B."/>
            <person name="Jeske O."/>
            <person name="Meyerdierks A."/>
            <person name="Storesund J.E."/>
            <person name="Kallscheuer N."/>
            <person name="Luecker S."/>
            <person name="Lage O.M."/>
            <person name="Pohl T."/>
            <person name="Merkel B.J."/>
            <person name="Hornburger P."/>
            <person name="Mueller R.-W."/>
            <person name="Bruemmer F."/>
            <person name="Labrenz M."/>
            <person name="Spormann A.M."/>
            <person name="Op den Camp H."/>
            <person name="Overmann J."/>
            <person name="Amann R."/>
            <person name="Jetten M.S.M."/>
            <person name="Mascher T."/>
            <person name="Medema M.H."/>
            <person name="Devos D.P."/>
            <person name="Kaster A.-K."/>
            <person name="Ovreas L."/>
            <person name="Rohde M."/>
            <person name="Galperin M.Y."/>
            <person name="Jogler C."/>
        </authorList>
    </citation>
    <scope>NUCLEOTIDE SEQUENCE [LARGE SCALE GENOMIC DNA]</scope>
    <source>
        <strain evidence="7 8">Mal48</strain>
    </source>
</reference>
<evidence type="ECO:0000256" key="1">
    <source>
        <dbReference type="ARBA" id="ARBA00022574"/>
    </source>
</evidence>
<dbReference type="InterPro" id="IPR019775">
    <property type="entry name" value="WD40_repeat_CS"/>
</dbReference>
<dbReference type="OrthoDB" id="226265at2"/>
<evidence type="ECO:0000313" key="8">
    <source>
        <dbReference type="Proteomes" id="UP000315724"/>
    </source>
</evidence>
<keyword evidence="1 3" id="KW-0853">WD repeat</keyword>
<keyword evidence="4" id="KW-0175">Coiled coil</keyword>
<feature type="chain" id="PRO_5021945871" evidence="5">
    <location>
        <begin position="22"/>
        <end position="796"/>
    </location>
</feature>
<evidence type="ECO:0000259" key="6">
    <source>
        <dbReference type="Pfam" id="PF07635"/>
    </source>
</evidence>
<dbReference type="SMART" id="SM00320">
    <property type="entry name" value="WD40"/>
    <property type="match status" value="6"/>
</dbReference>
<dbReference type="Gene3D" id="2.130.10.10">
    <property type="entry name" value="YVTN repeat-like/Quinoprotein amine dehydrogenase"/>
    <property type="match status" value="2"/>
</dbReference>
<dbReference type="Pfam" id="PF07635">
    <property type="entry name" value="PSCyt1"/>
    <property type="match status" value="1"/>
</dbReference>
<feature type="coiled-coil region" evidence="4">
    <location>
        <begin position="545"/>
        <end position="572"/>
    </location>
</feature>
<dbReference type="Pfam" id="PF00400">
    <property type="entry name" value="WD40"/>
    <property type="match status" value="2"/>
</dbReference>
<organism evidence="7 8">
    <name type="scientific">Thalassoglobus polymorphus</name>
    <dbReference type="NCBI Taxonomy" id="2527994"/>
    <lineage>
        <taxon>Bacteria</taxon>
        <taxon>Pseudomonadati</taxon>
        <taxon>Planctomycetota</taxon>
        <taxon>Planctomycetia</taxon>
        <taxon>Planctomycetales</taxon>
        <taxon>Planctomycetaceae</taxon>
        <taxon>Thalassoglobus</taxon>
    </lineage>
</organism>
<feature type="repeat" description="WD" evidence="3">
    <location>
        <begin position="298"/>
        <end position="339"/>
    </location>
</feature>
<feature type="coiled-coil region" evidence="4">
    <location>
        <begin position="757"/>
        <end position="784"/>
    </location>
</feature>
<dbReference type="InterPro" id="IPR001680">
    <property type="entry name" value="WD40_rpt"/>
</dbReference>
<sequence precursor="true">MQRLPHLILTFAILSTSFAVAEEKKAADGDKKKVEKITFDDHVLPIFRARCGSCHNSNDRSGGLVLDQYAAMMEGGSSGEVIDPGDGEFSYLWLLINHEDTPKMPPNADKLPEKELATIKKWIDLGALENAGSTAKIKKKPKLDKIEVTTTRPADVAMPQKYLGEPPHVLTKKNAVTALTSSPWAPITAVSGYKQIGLYHSQTLDSLGTLPFPEGQPHILKFSRNGALLIAGGGRGGQMGKVVVYDVKTGERKTEVGNEYDEVLAADISPDQSLIALGGPKKMLRVYSTSTGELVYEVKKHTDWITSIEFSPDGVLLASGDRSAGLVVWEADTGNLFYDLTGHRGSLNDVSWRPDSNVVASASADGTIKLWEMQNGNVIKSWNAHGGGVSAMDYTREGNIVSIGIDKVARLWKGDGAKLKDFGGLADIGMEVSYDAETKRVFGGDWTGTVHVWNSEDAAKLGVLDTNPPTAAMALATVEPHFKAAKSAHAVAAKALADLTKALTDRKTAADQAVAVSTKAKATADQLTAQKTASEKDVAAKLATLNQTNQDVAASKAELDKANVAAQKAQQAATLAKGKLDQHTAKVGQVKAAAAAAVQGVTQATKTLQFQVEAAKPTPDEQAVLETNPEVKAAVTKRQELVKQAEAQLTFAKLLVDQTAPGVVDAEKTLAELNTTYQAAATNAAKLATNAANADTAYKTAMQAQAAAQKAKTAADATLAKLVADEKAAIAQATATKANADKLVAAAKPTEAEQKALADAQAAATATAAKVKALEERIQMLKAAQSQVASTDGAQK</sequence>
<gene>
    <name evidence="7" type="ORF">Mal48_10150</name>
</gene>
<proteinExistence type="predicted"/>
<protein>
    <submittedName>
        <fullName evidence="7">WD domain, G-beta repeat</fullName>
    </submittedName>
</protein>
<evidence type="ECO:0000256" key="4">
    <source>
        <dbReference type="SAM" id="Coils"/>
    </source>
</evidence>
<dbReference type="SUPFAM" id="SSF50978">
    <property type="entry name" value="WD40 repeat-like"/>
    <property type="match status" value="1"/>
</dbReference>
<evidence type="ECO:0000256" key="2">
    <source>
        <dbReference type="ARBA" id="ARBA00022737"/>
    </source>
</evidence>
<feature type="repeat" description="WD" evidence="3">
    <location>
        <begin position="340"/>
        <end position="381"/>
    </location>
</feature>
<dbReference type="PANTHER" id="PTHR19848">
    <property type="entry name" value="WD40 REPEAT PROTEIN"/>
    <property type="match status" value="1"/>
</dbReference>
<evidence type="ECO:0000256" key="5">
    <source>
        <dbReference type="SAM" id="SignalP"/>
    </source>
</evidence>
<evidence type="ECO:0000313" key="7">
    <source>
        <dbReference type="EMBL" id="QDT31779.1"/>
    </source>
</evidence>
<dbReference type="InterPro" id="IPR036322">
    <property type="entry name" value="WD40_repeat_dom_sf"/>
</dbReference>
<dbReference type="InterPro" id="IPR036909">
    <property type="entry name" value="Cyt_c-like_dom_sf"/>
</dbReference>
<dbReference type="EMBL" id="CP036267">
    <property type="protein sequence ID" value="QDT31779.1"/>
    <property type="molecule type" value="Genomic_DNA"/>
</dbReference>